<dbReference type="KEGG" id="cin:100177831"/>
<evidence type="ECO:0000256" key="2">
    <source>
        <dbReference type="SAM" id="SignalP"/>
    </source>
</evidence>
<reference evidence="3" key="4">
    <citation type="submission" date="2025-09" db="UniProtKB">
        <authorList>
            <consortium name="Ensembl"/>
        </authorList>
    </citation>
    <scope>IDENTIFICATION</scope>
</reference>
<reference evidence="4" key="1">
    <citation type="journal article" date="2002" name="Science">
        <title>The draft genome of Ciona intestinalis: insights into chordate and vertebrate origins.</title>
        <authorList>
            <person name="Dehal P."/>
            <person name="Satou Y."/>
            <person name="Campbell R.K."/>
            <person name="Chapman J."/>
            <person name="Degnan B."/>
            <person name="De Tomaso A."/>
            <person name="Davidson B."/>
            <person name="Di Gregorio A."/>
            <person name="Gelpke M."/>
            <person name="Goodstein D.M."/>
            <person name="Harafuji N."/>
            <person name="Hastings K.E."/>
            <person name="Ho I."/>
            <person name="Hotta K."/>
            <person name="Huang W."/>
            <person name="Kawashima T."/>
            <person name="Lemaire P."/>
            <person name="Martinez D."/>
            <person name="Meinertzhagen I.A."/>
            <person name="Necula S."/>
            <person name="Nonaka M."/>
            <person name="Putnam N."/>
            <person name="Rash S."/>
            <person name="Saiga H."/>
            <person name="Satake M."/>
            <person name="Terry A."/>
            <person name="Yamada L."/>
            <person name="Wang H.G."/>
            <person name="Awazu S."/>
            <person name="Azumi K."/>
            <person name="Boore J."/>
            <person name="Branno M."/>
            <person name="Chin-Bow S."/>
            <person name="DeSantis R."/>
            <person name="Doyle S."/>
            <person name="Francino P."/>
            <person name="Keys D.N."/>
            <person name="Haga S."/>
            <person name="Hayashi H."/>
            <person name="Hino K."/>
            <person name="Imai K.S."/>
            <person name="Inaba K."/>
            <person name="Kano S."/>
            <person name="Kobayashi K."/>
            <person name="Kobayashi M."/>
            <person name="Lee B.I."/>
            <person name="Makabe K.W."/>
            <person name="Manohar C."/>
            <person name="Matassi G."/>
            <person name="Medina M."/>
            <person name="Mochizuki Y."/>
            <person name="Mount S."/>
            <person name="Morishita T."/>
            <person name="Miura S."/>
            <person name="Nakayama A."/>
            <person name="Nishizaka S."/>
            <person name="Nomoto H."/>
            <person name="Ohta F."/>
            <person name="Oishi K."/>
            <person name="Rigoutsos I."/>
            <person name="Sano M."/>
            <person name="Sasaki A."/>
            <person name="Sasakura Y."/>
            <person name="Shoguchi E."/>
            <person name="Shin-i T."/>
            <person name="Spagnuolo A."/>
            <person name="Stainier D."/>
            <person name="Suzuki M.M."/>
            <person name="Tassy O."/>
            <person name="Takatori N."/>
            <person name="Tokuoka M."/>
            <person name="Yagi K."/>
            <person name="Yoshizaki F."/>
            <person name="Wada S."/>
            <person name="Zhang C."/>
            <person name="Hyatt P.D."/>
            <person name="Larimer F."/>
            <person name="Detter C."/>
            <person name="Doggett N."/>
            <person name="Glavina T."/>
            <person name="Hawkins T."/>
            <person name="Richardson P."/>
            <person name="Lucas S."/>
            <person name="Kohara Y."/>
            <person name="Levine M."/>
            <person name="Satoh N."/>
            <person name="Rokhsar D.S."/>
        </authorList>
    </citation>
    <scope>NUCLEOTIDE SEQUENCE [LARGE SCALE GENOMIC DNA]</scope>
</reference>
<dbReference type="Ensembl" id="ENSCINT00000004906.3">
    <property type="protein sequence ID" value="ENSCINP00000004906.3"/>
    <property type="gene ID" value="ENSCING00000002415.3"/>
</dbReference>
<dbReference type="RefSeq" id="XP_026690929.1">
    <property type="nucleotide sequence ID" value="XM_026835128.1"/>
</dbReference>
<evidence type="ECO:0000313" key="3">
    <source>
        <dbReference type="Ensembl" id="ENSCINP00000004906.3"/>
    </source>
</evidence>
<keyword evidence="1" id="KW-0472">Membrane</keyword>
<name>F6QLW5_CIOIN</name>
<evidence type="ECO:0000313" key="4">
    <source>
        <dbReference type="Proteomes" id="UP000008144"/>
    </source>
</evidence>
<dbReference type="Proteomes" id="UP000008144">
    <property type="component" value="Chromosome 7"/>
</dbReference>
<accession>F6QLW5</accession>
<dbReference type="HOGENOM" id="CLU_703898_0_0_1"/>
<evidence type="ECO:0000256" key="1">
    <source>
        <dbReference type="SAM" id="Phobius"/>
    </source>
</evidence>
<feature type="chain" id="PRO_5014089840" evidence="2">
    <location>
        <begin position="20"/>
        <end position="392"/>
    </location>
</feature>
<reference evidence="3" key="2">
    <citation type="journal article" date="2008" name="Genome Biol.">
        <title>Improved genome assembly and evidence-based global gene model set for the chordate Ciona intestinalis: new insight into intron and operon populations.</title>
        <authorList>
            <person name="Satou Y."/>
            <person name="Mineta K."/>
            <person name="Ogasawara M."/>
            <person name="Sasakura Y."/>
            <person name="Shoguchi E."/>
            <person name="Ueno K."/>
            <person name="Yamada L."/>
            <person name="Matsumoto J."/>
            <person name="Wasserscheid J."/>
            <person name="Dewar K."/>
            <person name="Wiley G.B."/>
            <person name="Macmil S.L."/>
            <person name="Roe B.A."/>
            <person name="Zeller R.W."/>
            <person name="Hastings K.E."/>
            <person name="Lemaire P."/>
            <person name="Lindquist E."/>
            <person name="Endo T."/>
            <person name="Hotta K."/>
            <person name="Inaba K."/>
        </authorList>
    </citation>
    <scope>NUCLEOTIDE SEQUENCE [LARGE SCALE GENOMIC DNA]</scope>
    <source>
        <strain evidence="3">wild type</strain>
    </source>
</reference>
<keyword evidence="1" id="KW-1133">Transmembrane helix</keyword>
<proteinExistence type="predicted"/>
<gene>
    <name evidence="3" type="primary">LOC100177831</name>
</gene>
<feature type="signal peptide" evidence="2">
    <location>
        <begin position="1"/>
        <end position="19"/>
    </location>
</feature>
<protein>
    <submittedName>
        <fullName evidence="3">Uncharacterized LOC100177831</fullName>
    </submittedName>
</protein>
<keyword evidence="2" id="KW-0732">Signal</keyword>
<keyword evidence="4" id="KW-1185">Reference proteome</keyword>
<feature type="transmembrane region" description="Helical" evidence="1">
    <location>
        <begin position="331"/>
        <end position="352"/>
    </location>
</feature>
<dbReference type="AlphaFoldDB" id="F6QLW5"/>
<accession>A0A1W2WEU5</accession>
<dbReference type="EMBL" id="EAAA01002531">
    <property type="status" value="NOT_ANNOTATED_CDS"/>
    <property type="molecule type" value="Genomic_DNA"/>
</dbReference>
<dbReference type="InParanoid" id="F6QLW5"/>
<keyword evidence="1" id="KW-0812">Transmembrane</keyword>
<dbReference type="GeneTree" id="ENSGT00530000067581"/>
<dbReference type="GeneID" id="100177831"/>
<reference evidence="3" key="3">
    <citation type="submission" date="2025-08" db="UniProtKB">
        <authorList>
            <consortium name="Ensembl"/>
        </authorList>
    </citation>
    <scope>IDENTIFICATION</scope>
</reference>
<sequence length="392" mass="45062">MLTTICILFLTLTSQHVFGRFYFSDCPSDVISNDVEGRCRTCVKYGYVKRKRDPILNHLDEYWRRNKVERDVTEKNEFSWKVDKSVYDVDNITMTLYLWNESTGLGKPLPGCCDVTLSSRKCFTPSCVEGTIIPSITMSNTSSLWLAFDTDHKCYQRREPNRFFHSCSPGDADFLYKLGGYCLRYDSYMGGVSVQNTTDITEFLIKPREPHIGSYETEIKTCKFQLNQAEVTSSEQKNHDLTMDNLFGRRIYQLLGFQWSRGEMIDRWNASRECDDVTVTSIDVLEFYSRSYGDKYVCISLWPNGTEEFLPMGTHVICTKQLPGASFPTNLIFSLTIVGLIVFVTMAIIVTITNRRWKIKNKLNKTLGHTEKEMTSLTGNVIRSDDGEADMM</sequence>
<dbReference type="RefSeq" id="XP_026690927.1">
    <property type="nucleotide sequence ID" value="XM_026835126.1"/>
</dbReference>
<organism evidence="3 4">
    <name type="scientific">Ciona intestinalis</name>
    <name type="common">Transparent sea squirt</name>
    <name type="synonym">Ascidia intestinalis</name>
    <dbReference type="NCBI Taxonomy" id="7719"/>
    <lineage>
        <taxon>Eukaryota</taxon>
        <taxon>Metazoa</taxon>
        <taxon>Chordata</taxon>
        <taxon>Tunicata</taxon>
        <taxon>Ascidiacea</taxon>
        <taxon>Phlebobranchia</taxon>
        <taxon>Cionidae</taxon>
        <taxon>Ciona</taxon>
    </lineage>
</organism>